<comment type="function">
    <text evidence="6">Bidirectionally degrades single-stranded DNA into large acid-insoluble oligonucleotides, which are then degraded further into small acid-soluble oligonucleotides.</text>
</comment>
<name>A0ABT6J9A2_9GAMM</name>
<comment type="caution">
    <text evidence="7">The sequence shown here is derived from an EMBL/GenBank/DDBJ whole genome shotgun (WGS) entry which is preliminary data.</text>
</comment>
<dbReference type="Gene3D" id="1.10.287.1040">
    <property type="entry name" value="Exonuclease VII, small subunit"/>
    <property type="match status" value="1"/>
</dbReference>
<dbReference type="InterPro" id="IPR037004">
    <property type="entry name" value="Exonuc_VII_ssu_sf"/>
</dbReference>
<accession>A0ABT6J9A2</accession>
<comment type="subcellular location">
    <subcellularLocation>
        <location evidence="6">Cytoplasm</location>
    </subcellularLocation>
</comment>
<evidence type="ECO:0000256" key="4">
    <source>
        <dbReference type="ARBA" id="ARBA00022801"/>
    </source>
</evidence>
<comment type="subunit">
    <text evidence="6">Heterooligomer composed of large and small subunits.</text>
</comment>
<keyword evidence="8" id="KW-1185">Reference proteome</keyword>
<dbReference type="SUPFAM" id="SSF116842">
    <property type="entry name" value="XseB-like"/>
    <property type="match status" value="1"/>
</dbReference>
<dbReference type="PANTHER" id="PTHR34137:SF1">
    <property type="entry name" value="EXODEOXYRIBONUCLEASE 7 SMALL SUBUNIT"/>
    <property type="match status" value="1"/>
</dbReference>
<evidence type="ECO:0000256" key="2">
    <source>
        <dbReference type="ARBA" id="ARBA00022490"/>
    </source>
</evidence>
<protein>
    <recommendedName>
        <fullName evidence="6">Exodeoxyribonuclease 7 small subunit</fullName>
        <ecNumber evidence="6">3.1.11.6</ecNumber>
    </recommendedName>
    <alternativeName>
        <fullName evidence="6">Exodeoxyribonuclease VII small subunit</fullName>
        <shortName evidence="6">Exonuclease VII small subunit</shortName>
    </alternativeName>
</protein>
<evidence type="ECO:0000256" key="6">
    <source>
        <dbReference type="HAMAP-Rule" id="MF_00337"/>
    </source>
</evidence>
<dbReference type="NCBIfam" id="NF002140">
    <property type="entry name" value="PRK00977.1-4"/>
    <property type="match status" value="1"/>
</dbReference>
<evidence type="ECO:0000313" key="8">
    <source>
        <dbReference type="Proteomes" id="UP001156940"/>
    </source>
</evidence>
<dbReference type="EC" id="3.1.11.6" evidence="6"/>
<evidence type="ECO:0000313" key="7">
    <source>
        <dbReference type="EMBL" id="MDH5823392.1"/>
    </source>
</evidence>
<comment type="catalytic activity">
    <reaction evidence="6">
        <text>Exonucleolytic cleavage in either 5'- to 3'- or 3'- to 5'-direction to yield nucleoside 5'-phosphates.</text>
        <dbReference type="EC" id="3.1.11.6"/>
    </reaction>
</comment>
<dbReference type="HAMAP" id="MF_00337">
    <property type="entry name" value="Exonuc_7_S"/>
    <property type="match status" value="1"/>
</dbReference>
<dbReference type="Pfam" id="PF02609">
    <property type="entry name" value="Exonuc_VII_S"/>
    <property type="match status" value="1"/>
</dbReference>
<keyword evidence="2 6" id="KW-0963">Cytoplasm</keyword>
<keyword evidence="4 6" id="KW-0378">Hydrolase</keyword>
<dbReference type="RefSeq" id="WP_280574575.1">
    <property type="nucleotide sequence ID" value="NZ_JARXRM010000032.1"/>
</dbReference>
<dbReference type="InterPro" id="IPR003761">
    <property type="entry name" value="Exonuc_VII_S"/>
</dbReference>
<organism evidence="7 8">
    <name type="scientific">Luteimonas endophytica</name>
    <dbReference type="NCBI Taxonomy" id="3042023"/>
    <lineage>
        <taxon>Bacteria</taxon>
        <taxon>Pseudomonadati</taxon>
        <taxon>Pseudomonadota</taxon>
        <taxon>Gammaproteobacteria</taxon>
        <taxon>Lysobacterales</taxon>
        <taxon>Lysobacteraceae</taxon>
        <taxon>Luteimonas</taxon>
    </lineage>
</organism>
<evidence type="ECO:0000256" key="1">
    <source>
        <dbReference type="ARBA" id="ARBA00009998"/>
    </source>
</evidence>
<keyword evidence="3 6" id="KW-0540">Nuclease</keyword>
<dbReference type="GO" id="GO:0008855">
    <property type="term" value="F:exodeoxyribonuclease VII activity"/>
    <property type="evidence" value="ECO:0007669"/>
    <property type="project" value="UniProtKB-EC"/>
</dbReference>
<proteinExistence type="inferred from homology"/>
<dbReference type="PANTHER" id="PTHR34137">
    <property type="entry name" value="EXODEOXYRIBONUCLEASE 7 SMALL SUBUNIT"/>
    <property type="match status" value="1"/>
</dbReference>
<sequence>MPRKPAPEPAESPGVADFEASLDQLERLVEKMESGDMSLDESLAAYERGVGLYRRCQQALEQAELRVKLLSEPERPDSAEPFPGIPGDA</sequence>
<comment type="similarity">
    <text evidence="1 6">Belongs to the XseB family.</text>
</comment>
<keyword evidence="5 6" id="KW-0269">Exonuclease</keyword>
<reference evidence="7 8" key="1">
    <citation type="submission" date="2023-04" db="EMBL/GenBank/DDBJ databases">
        <title>Luteimonas endophyticus RD2P54.</title>
        <authorList>
            <person name="Sun J.-Q."/>
        </authorList>
    </citation>
    <scope>NUCLEOTIDE SEQUENCE [LARGE SCALE GENOMIC DNA]</scope>
    <source>
        <strain evidence="7 8">RD2P54</strain>
    </source>
</reference>
<dbReference type="NCBIfam" id="TIGR01280">
    <property type="entry name" value="xseB"/>
    <property type="match status" value="1"/>
</dbReference>
<gene>
    <name evidence="6" type="primary">xseB</name>
    <name evidence="7" type="ORF">QFW77_10385</name>
</gene>
<dbReference type="EMBL" id="JARXRM010000032">
    <property type="protein sequence ID" value="MDH5823392.1"/>
    <property type="molecule type" value="Genomic_DNA"/>
</dbReference>
<evidence type="ECO:0000256" key="5">
    <source>
        <dbReference type="ARBA" id="ARBA00022839"/>
    </source>
</evidence>
<dbReference type="Proteomes" id="UP001156940">
    <property type="component" value="Unassembled WGS sequence"/>
</dbReference>
<evidence type="ECO:0000256" key="3">
    <source>
        <dbReference type="ARBA" id="ARBA00022722"/>
    </source>
</evidence>